<dbReference type="Pfam" id="PF01388">
    <property type="entry name" value="ARID"/>
    <property type="match status" value="1"/>
</dbReference>
<feature type="domain" description="ARID" evidence="5">
    <location>
        <begin position="42"/>
        <end position="134"/>
    </location>
</feature>
<keyword evidence="3" id="KW-0539">Nucleus</keyword>
<feature type="compositionally biased region" description="Polar residues" evidence="4">
    <location>
        <begin position="348"/>
        <end position="364"/>
    </location>
</feature>
<evidence type="ECO:0000256" key="3">
    <source>
        <dbReference type="ARBA" id="ARBA00023242"/>
    </source>
</evidence>
<reference evidence="6" key="1">
    <citation type="submission" date="2020-03" db="EMBL/GenBank/DDBJ databases">
        <authorList>
            <person name="Weist P."/>
        </authorList>
    </citation>
    <scope>NUCLEOTIDE SEQUENCE</scope>
</reference>
<dbReference type="EMBL" id="CADEAL010003779">
    <property type="protein sequence ID" value="CAB1445758.1"/>
    <property type="molecule type" value="Genomic_DNA"/>
</dbReference>
<dbReference type="SMART" id="SM01014">
    <property type="entry name" value="ARID"/>
    <property type="match status" value="1"/>
</dbReference>
<evidence type="ECO:0000313" key="7">
    <source>
        <dbReference type="Proteomes" id="UP001153269"/>
    </source>
</evidence>
<dbReference type="AlphaFoldDB" id="A0A9N7VAB1"/>
<dbReference type="SUPFAM" id="SSF46774">
    <property type="entry name" value="ARID-like"/>
    <property type="match status" value="1"/>
</dbReference>
<evidence type="ECO:0000313" key="6">
    <source>
        <dbReference type="EMBL" id="CAB1445758.1"/>
    </source>
</evidence>
<name>A0A9N7VAB1_PLEPL</name>
<proteinExistence type="predicted"/>
<evidence type="ECO:0000256" key="1">
    <source>
        <dbReference type="ARBA" id="ARBA00023015"/>
    </source>
</evidence>
<evidence type="ECO:0000259" key="5">
    <source>
        <dbReference type="PROSITE" id="PS51011"/>
    </source>
</evidence>
<feature type="compositionally biased region" description="Polar residues" evidence="4">
    <location>
        <begin position="494"/>
        <end position="507"/>
    </location>
</feature>
<evidence type="ECO:0000256" key="2">
    <source>
        <dbReference type="ARBA" id="ARBA00023163"/>
    </source>
</evidence>
<dbReference type="InterPro" id="IPR001606">
    <property type="entry name" value="ARID_dom"/>
</dbReference>
<sequence length="624" mass="69871">MLRSKLNRYNTFYPYSLQVKHRSFQAHKEMAQTEKTRALVDEIKEEQFLKDLYIFMRKKDMPIERIPHLGFKQIDLFVMFKTVEDLGGYHQVTAQQLWKQVYNRLGGNPRSTSAATCTRRHYEKLLLTYECHKRGIVMNALPQHQPRLLHNVNFNKDDEDGQRPAKRKLLSVPLQQSAPQLQSDAHGNIFPLPLHYSQYYRPNRAVLTPYVPMSPPMLTSQSPPSPEPQFPFCPPHPNPTDRVKKPLEHLRHLAEQYKTSSGLAEPLNLSVKAQSQEANRNPASSFAPPSSSKNPKFLNQPSPLYAPHYPPVVRNDGCEAPDGDANVTPYSYPVKEGEEYVIDVDALTDSSSPNLEPSLTTDEGITTMAPKPSSLETDYTIQLKKDRKGSPEVGGLNISYARPSPPQDNGGKMEIQIPLSMFHSWLRLCGSSALIPGAKQLQSPPTLETQSGQRNCSDPDILPTNLSLRSDPQPWSPAGEDLRLRPRAAPSPTPTIQANSTSQNHITSYKPLPSGGILKHASSRDVYPVDQQDNIQSYGSQVSRCWDTYDKETHAAHIRGKVASSPITVQQNFTTKSLYQDAPKGGKERSEMAPSALLMVNSSSLLHLTTEEVMKLKKIISNSS</sequence>
<accession>A0A9N7VAB1</accession>
<dbReference type="Gene3D" id="1.10.150.60">
    <property type="entry name" value="ARID DNA-binding domain"/>
    <property type="match status" value="1"/>
</dbReference>
<dbReference type="PANTHER" id="PTHR13964:SF25">
    <property type="entry name" value="AT-RICH INTERACTIVE DOMAIN-CONTAINING PROTEIN 5A"/>
    <property type="match status" value="1"/>
</dbReference>
<feature type="region of interest" description="Disordered" evidence="4">
    <location>
        <begin position="437"/>
        <end position="514"/>
    </location>
</feature>
<dbReference type="SMART" id="SM00501">
    <property type="entry name" value="BRIGHT"/>
    <property type="match status" value="1"/>
</dbReference>
<dbReference type="InterPro" id="IPR036431">
    <property type="entry name" value="ARID_dom_sf"/>
</dbReference>
<keyword evidence="2" id="KW-0804">Transcription</keyword>
<feature type="region of interest" description="Disordered" evidence="4">
    <location>
        <begin position="273"/>
        <end position="324"/>
    </location>
</feature>
<feature type="region of interest" description="Disordered" evidence="4">
    <location>
        <begin position="385"/>
        <end position="409"/>
    </location>
</feature>
<dbReference type="InterPro" id="IPR051232">
    <property type="entry name" value="ARID/SWI1_ChromRemod"/>
</dbReference>
<evidence type="ECO:0000256" key="4">
    <source>
        <dbReference type="SAM" id="MobiDB-lite"/>
    </source>
</evidence>
<dbReference type="GO" id="GO:0000976">
    <property type="term" value="F:transcription cis-regulatory region binding"/>
    <property type="evidence" value="ECO:0007669"/>
    <property type="project" value="TreeGrafter"/>
</dbReference>
<feature type="compositionally biased region" description="Low complexity" evidence="4">
    <location>
        <begin position="281"/>
        <end position="297"/>
    </location>
</feature>
<comment type="caution">
    <text evidence="6">The sequence shown here is derived from an EMBL/GenBank/DDBJ whole genome shotgun (WGS) entry which is preliminary data.</text>
</comment>
<dbReference type="PROSITE" id="PS51011">
    <property type="entry name" value="ARID"/>
    <property type="match status" value="1"/>
</dbReference>
<dbReference type="GO" id="GO:0006357">
    <property type="term" value="P:regulation of transcription by RNA polymerase II"/>
    <property type="evidence" value="ECO:0007669"/>
    <property type="project" value="TreeGrafter"/>
</dbReference>
<dbReference type="CDD" id="cd16869">
    <property type="entry name" value="ARID_ARID5"/>
    <property type="match status" value="1"/>
</dbReference>
<gene>
    <name evidence="6" type="ORF">PLEPLA_LOCUS33495</name>
</gene>
<feature type="region of interest" description="Disordered" evidence="4">
    <location>
        <begin position="348"/>
        <end position="372"/>
    </location>
</feature>
<keyword evidence="7" id="KW-1185">Reference proteome</keyword>
<feature type="compositionally biased region" description="Polar residues" evidence="4">
    <location>
        <begin position="440"/>
        <end position="456"/>
    </location>
</feature>
<dbReference type="PANTHER" id="PTHR13964">
    <property type="entry name" value="RBP-RELATED"/>
    <property type="match status" value="1"/>
</dbReference>
<protein>
    <recommendedName>
        <fullName evidence="5">ARID domain-containing protein</fullName>
    </recommendedName>
</protein>
<dbReference type="Proteomes" id="UP001153269">
    <property type="component" value="Unassembled WGS sequence"/>
</dbReference>
<keyword evidence="1" id="KW-0805">Transcription regulation</keyword>
<organism evidence="6 7">
    <name type="scientific">Pleuronectes platessa</name>
    <name type="common">European plaice</name>
    <dbReference type="NCBI Taxonomy" id="8262"/>
    <lineage>
        <taxon>Eukaryota</taxon>
        <taxon>Metazoa</taxon>
        <taxon>Chordata</taxon>
        <taxon>Craniata</taxon>
        <taxon>Vertebrata</taxon>
        <taxon>Euteleostomi</taxon>
        <taxon>Actinopterygii</taxon>
        <taxon>Neopterygii</taxon>
        <taxon>Teleostei</taxon>
        <taxon>Neoteleostei</taxon>
        <taxon>Acanthomorphata</taxon>
        <taxon>Carangaria</taxon>
        <taxon>Pleuronectiformes</taxon>
        <taxon>Pleuronectoidei</taxon>
        <taxon>Pleuronectidae</taxon>
        <taxon>Pleuronectes</taxon>
    </lineage>
</organism>
<dbReference type="GO" id="GO:0005634">
    <property type="term" value="C:nucleus"/>
    <property type="evidence" value="ECO:0007669"/>
    <property type="project" value="TreeGrafter"/>
</dbReference>